<gene>
    <name evidence="2" type="ORF">UFOPK1495_00943</name>
</gene>
<dbReference type="Gene3D" id="2.30.130.40">
    <property type="entry name" value="LON domain-like"/>
    <property type="match status" value="1"/>
</dbReference>
<dbReference type="EMBL" id="CAEZSU010000090">
    <property type="protein sequence ID" value="CAB4552120.1"/>
    <property type="molecule type" value="Genomic_DNA"/>
</dbReference>
<dbReference type="Pfam" id="PF02190">
    <property type="entry name" value="LON_substr_bdg"/>
    <property type="match status" value="1"/>
</dbReference>
<dbReference type="InterPro" id="IPR003111">
    <property type="entry name" value="Lon_prtase_N"/>
</dbReference>
<dbReference type="PANTHER" id="PTHR46732:SF8">
    <property type="entry name" value="ATP-DEPENDENT PROTEASE LA (LON) DOMAIN PROTEIN"/>
    <property type="match status" value="1"/>
</dbReference>
<proteinExistence type="predicted"/>
<dbReference type="SMART" id="SM00464">
    <property type="entry name" value="LON"/>
    <property type="match status" value="1"/>
</dbReference>
<sequence length="219" mass="23811">MTSNVAGWKRELPMFPLGSVALPGVALPLQVFEPRYRALVMTCLTDDRLFGSVLIDRGSEVGGGDQRGDVGALIRIIQSEELPDGRWAVVGVGIERLRVVEWLPDDPFPRCIAEAWPDGEPTNQTAELVGRTLDATLGLMVRLGVDRSELSSRPELDPDPSIASFQLAALSPIGPLDRLQALETDDPDSRLRFLLASIEEQTAMLDAIDLLNGEGETPL</sequence>
<reference evidence="2" key="1">
    <citation type="submission" date="2020-05" db="EMBL/GenBank/DDBJ databases">
        <authorList>
            <person name="Chiriac C."/>
            <person name="Salcher M."/>
            <person name="Ghai R."/>
            <person name="Kavagutti S V."/>
        </authorList>
    </citation>
    <scope>NUCLEOTIDE SEQUENCE</scope>
</reference>
<evidence type="ECO:0000259" key="1">
    <source>
        <dbReference type="PROSITE" id="PS51787"/>
    </source>
</evidence>
<dbReference type="InterPro" id="IPR046336">
    <property type="entry name" value="Lon_prtase_N_sf"/>
</dbReference>
<dbReference type="InterPro" id="IPR015947">
    <property type="entry name" value="PUA-like_sf"/>
</dbReference>
<protein>
    <submittedName>
        <fullName evidence="2">Unannotated protein</fullName>
    </submittedName>
</protein>
<accession>A0A6J6CKR5</accession>
<feature type="domain" description="Lon N-terminal" evidence="1">
    <location>
        <begin position="12"/>
        <end position="202"/>
    </location>
</feature>
<name>A0A6J6CKR5_9ZZZZ</name>
<dbReference type="AlphaFoldDB" id="A0A6J6CKR5"/>
<dbReference type="PROSITE" id="PS51787">
    <property type="entry name" value="LON_N"/>
    <property type="match status" value="1"/>
</dbReference>
<organism evidence="2">
    <name type="scientific">freshwater metagenome</name>
    <dbReference type="NCBI Taxonomy" id="449393"/>
    <lineage>
        <taxon>unclassified sequences</taxon>
        <taxon>metagenomes</taxon>
        <taxon>ecological metagenomes</taxon>
    </lineage>
</organism>
<dbReference type="PANTHER" id="PTHR46732">
    <property type="entry name" value="ATP-DEPENDENT PROTEASE LA (LON) DOMAIN PROTEIN"/>
    <property type="match status" value="1"/>
</dbReference>
<dbReference type="SUPFAM" id="SSF88697">
    <property type="entry name" value="PUA domain-like"/>
    <property type="match status" value="1"/>
</dbReference>
<evidence type="ECO:0000313" key="2">
    <source>
        <dbReference type="EMBL" id="CAB4552120.1"/>
    </source>
</evidence>